<dbReference type="OrthoDB" id="5401486at2759"/>
<dbReference type="GeneID" id="81364034"/>
<reference evidence="1" key="2">
    <citation type="journal article" date="2023" name="IMA Fungus">
        <title>Comparative genomic study of the Penicillium genus elucidates a diverse pangenome and 15 lateral gene transfer events.</title>
        <authorList>
            <person name="Petersen C."/>
            <person name="Sorensen T."/>
            <person name="Nielsen M.R."/>
            <person name="Sondergaard T.E."/>
            <person name="Sorensen J.L."/>
            <person name="Fitzpatrick D.A."/>
            <person name="Frisvad J.C."/>
            <person name="Nielsen K.L."/>
        </authorList>
    </citation>
    <scope>NUCLEOTIDE SEQUENCE</scope>
    <source>
        <strain evidence="1">IBT 29677</strain>
    </source>
</reference>
<evidence type="ECO:0000313" key="1">
    <source>
        <dbReference type="EMBL" id="KAJ5413780.1"/>
    </source>
</evidence>
<dbReference type="Proteomes" id="UP001147747">
    <property type="component" value="Unassembled WGS sequence"/>
</dbReference>
<sequence>MNQPHPHNKYDGYLFFKADPLPGQRTTWLRVERTRIHATQTELYGMIYDRAFEISAGGQYQALSDERRAHVNQLIHDQRHQDPSVEWSCVYAKEHRRVVNDRDTVDRGHETVAMTVILMQRPWTPKDHARTPMGDLIDLRMSTNLNGQGQYVRAATTSGFPVGHMLPRDFAMSNAYQIPKPPQTQDRASMICLRKALSDRQSRMTNRSALPEG</sequence>
<dbReference type="EMBL" id="JAPZBU010000003">
    <property type="protein sequence ID" value="KAJ5413780.1"/>
    <property type="molecule type" value="Genomic_DNA"/>
</dbReference>
<gene>
    <name evidence="1" type="ORF">N7509_000407</name>
</gene>
<evidence type="ECO:0000313" key="2">
    <source>
        <dbReference type="Proteomes" id="UP001147747"/>
    </source>
</evidence>
<dbReference type="RefSeq" id="XP_056493636.1">
    <property type="nucleotide sequence ID" value="XM_056625054.1"/>
</dbReference>
<name>A0A9X0BE55_9EURO</name>
<keyword evidence="2" id="KW-1185">Reference proteome</keyword>
<organism evidence="1 2">
    <name type="scientific">Penicillium cosmopolitanum</name>
    <dbReference type="NCBI Taxonomy" id="1131564"/>
    <lineage>
        <taxon>Eukaryota</taxon>
        <taxon>Fungi</taxon>
        <taxon>Dikarya</taxon>
        <taxon>Ascomycota</taxon>
        <taxon>Pezizomycotina</taxon>
        <taxon>Eurotiomycetes</taxon>
        <taxon>Eurotiomycetidae</taxon>
        <taxon>Eurotiales</taxon>
        <taxon>Aspergillaceae</taxon>
        <taxon>Penicillium</taxon>
    </lineage>
</organism>
<dbReference type="AlphaFoldDB" id="A0A9X0BE55"/>
<accession>A0A9X0BE55</accession>
<reference evidence="1" key="1">
    <citation type="submission" date="2022-12" db="EMBL/GenBank/DDBJ databases">
        <authorList>
            <person name="Petersen C."/>
        </authorList>
    </citation>
    <scope>NUCLEOTIDE SEQUENCE</scope>
    <source>
        <strain evidence="1">IBT 29677</strain>
    </source>
</reference>
<proteinExistence type="predicted"/>
<protein>
    <submittedName>
        <fullName evidence="1">Uncharacterized protein</fullName>
    </submittedName>
</protein>
<comment type="caution">
    <text evidence="1">The sequence shown here is derived from an EMBL/GenBank/DDBJ whole genome shotgun (WGS) entry which is preliminary data.</text>
</comment>